<organism evidence="1 2">
    <name type="scientific">Symbiodinium microadriaticum</name>
    <name type="common">Dinoflagellate</name>
    <name type="synonym">Zooxanthella microadriatica</name>
    <dbReference type="NCBI Taxonomy" id="2951"/>
    <lineage>
        <taxon>Eukaryota</taxon>
        <taxon>Sar</taxon>
        <taxon>Alveolata</taxon>
        <taxon>Dinophyceae</taxon>
        <taxon>Suessiales</taxon>
        <taxon>Symbiodiniaceae</taxon>
        <taxon>Symbiodinium</taxon>
    </lineage>
</organism>
<dbReference type="AlphaFoldDB" id="A0A1Q9C6D5"/>
<accession>A0A1Q9C6D5</accession>
<dbReference type="EMBL" id="LSRX01001606">
    <property type="protein sequence ID" value="OLP78480.1"/>
    <property type="molecule type" value="Genomic_DNA"/>
</dbReference>
<keyword evidence="2" id="KW-1185">Reference proteome</keyword>
<sequence>MLWQPSHANEENNRSPTAVWYFLIEFAADYVNNASIFHDGECQSAEATPLMETVLPWADADALRALAGDMRWVPSDLVKRLMDRSSCVAWAAAFQMAGKSKATDGQARVRLVAKRVAIAQVEDAVDKVLIATLCFLLYLPSIPFELAVGRGLHTSCPPDQVYVFDAIFFGQLGAPWGRWDSLSTWWSDFWKYDLKDVLHEHALAQAASEFRENRVAAAGAAEADIQFSFSRGCLVPVRCEV</sequence>
<dbReference type="Proteomes" id="UP000186817">
    <property type="component" value="Unassembled WGS sequence"/>
</dbReference>
<name>A0A1Q9C6D5_SYMMI</name>
<protein>
    <submittedName>
        <fullName evidence="1">Uncharacterized protein</fullName>
    </submittedName>
</protein>
<gene>
    <name evidence="1" type="ORF">AK812_SmicGene41338</name>
</gene>
<reference evidence="1 2" key="1">
    <citation type="submission" date="2016-02" db="EMBL/GenBank/DDBJ databases">
        <title>Genome analysis of coral dinoflagellate symbionts highlights evolutionary adaptations to a symbiotic lifestyle.</title>
        <authorList>
            <person name="Aranda M."/>
            <person name="Li Y."/>
            <person name="Liew Y.J."/>
            <person name="Baumgarten S."/>
            <person name="Simakov O."/>
            <person name="Wilson M."/>
            <person name="Piel J."/>
            <person name="Ashoor H."/>
            <person name="Bougouffa S."/>
            <person name="Bajic V.B."/>
            <person name="Ryu T."/>
            <person name="Ravasi T."/>
            <person name="Bayer T."/>
            <person name="Micklem G."/>
            <person name="Kim H."/>
            <person name="Bhak J."/>
            <person name="Lajeunesse T.C."/>
            <person name="Voolstra C.R."/>
        </authorList>
    </citation>
    <scope>NUCLEOTIDE SEQUENCE [LARGE SCALE GENOMIC DNA]</scope>
    <source>
        <strain evidence="1 2">CCMP2467</strain>
    </source>
</reference>
<comment type="caution">
    <text evidence="1">The sequence shown here is derived from an EMBL/GenBank/DDBJ whole genome shotgun (WGS) entry which is preliminary data.</text>
</comment>
<evidence type="ECO:0000313" key="2">
    <source>
        <dbReference type="Proteomes" id="UP000186817"/>
    </source>
</evidence>
<evidence type="ECO:0000313" key="1">
    <source>
        <dbReference type="EMBL" id="OLP78480.1"/>
    </source>
</evidence>
<proteinExistence type="predicted"/>